<organism evidence="1 2">
    <name type="scientific">Necator americanus</name>
    <name type="common">Human hookworm</name>
    <dbReference type="NCBI Taxonomy" id="51031"/>
    <lineage>
        <taxon>Eukaryota</taxon>
        <taxon>Metazoa</taxon>
        <taxon>Ecdysozoa</taxon>
        <taxon>Nematoda</taxon>
        <taxon>Chromadorea</taxon>
        <taxon>Rhabditida</taxon>
        <taxon>Rhabditina</taxon>
        <taxon>Rhabditomorpha</taxon>
        <taxon>Strongyloidea</taxon>
        <taxon>Ancylostomatidae</taxon>
        <taxon>Bunostominae</taxon>
        <taxon>Necator</taxon>
    </lineage>
</organism>
<gene>
    <name evidence="1" type="ORF">NECAME_12795</name>
</gene>
<sequence>MREPQVVPKHAVIDPAALPCEFDYQCRMGESCSGVIALVDRNVTVCQYDVAKEDRGEKCVNIAEEKKEKIFKILSKLSDNDHLMT</sequence>
<dbReference type="Proteomes" id="UP000053676">
    <property type="component" value="Unassembled WGS sequence"/>
</dbReference>
<accession>W2T0C8</accession>
<name>W2T0C8_NECAM</name>
<reference evidence="2" key="1">
    <citation type="journal article" date="2014" name="Nat. Genet.">
        <title>Genome of the human hookworm Necator americanus.</title>
        <authorList>
            <person name="Tang Y.T."/>
            <person name="Gao X."/>
            <person name="Rosa B.A."/>
            <person name="Abubucker S."/>
            <person name="Hallsworth-Pepin K."/>
            <person name="Martin J."/>
            <person name="Tyagi R."/>
            <person name="Heizer E."/>
            <person name="Zhang X."/>
            <person name="Bhonagiri-Palsikar V."/>
            <person name="Minx P."/>
            <person name="Warren W.C."/>
            <person name="Wang Q."/>
            <person name="Zhan B."/>
            <person name="Hotez P.J."/>
            <person name="Sternberg P.W."/>
            <person name="Dougall A."/>
            <person name="Gaze S.T."/>
            <person name="Mulvenna J."/>
            <person name="Sotillo J."/>
            <person name="Ranganathan S."/>
            <person name="Rabelo E.M."/>
            <person name="Wilson R.K."/>
            <person name="Felgner P.L."/>
            <person name="Bethony J."/>
            <person name="Hawdon J.M."/>
            <person name="Gasser R.B."/>
            <person name="Loukas A."/>
            <person name="Mitreva M."/>
        </authorList>
    </citation>
    <scope>NUCLEOTIDE SEQUENCE [LARGE SCALE GENOMIC DNA]</scope>
</reference>
<proteinExistence type="predicted"/>
<protein>
    <submittedName>
        <fullName evidence="1">Uncharacterized protein</fullName>
    </submittedName>
</protein>
<keyword evidence="2" id="KW-1185">Reference proteome</keyword>
<dbReference type="KEGG" id="nai:NECAME_12795"/>
<dbReference type="AlphaFoldDB" id="W2T0C8"/>
<evidence type="ECO:0000313" key="2">
    <source>
        <dbReference type="Proteomes" id="UP000053676"/>
    </source>
</evidence>
<evidence type="ECO:0000313" key="1">
    <source>
        <dbReference type="EMBL" id="ETN74706.1"/>
    </source>
</evidence>
<dbReference type="OrthoDB" id="5836547at2759"/>
<dbReference type="EMBL" id="KI660340">
    <property type="protein sequence ID" value="ETN74706.1"/>
    <property type="molecule type" value="Genomic_DNA"/>
</dbReference>